<feature type="domain" description="PH" evidence="2">
    <location>
        <begin position="67"/>
        <end position="165"/>
    </location>
</feature>
<comment type="caution">
    <text evidence="3">The sequence shown here is derived from an EMBL/GenBank/DDBJ whole genome shotgun (WGS) entry which is preliminary data.</text>
</comment>
<dbReference type="SUPFAM" id="SSF50729">
    <property type="entry name" value="PH domain-like"/>
    <property type="match status" value="1"/>
</dbReference>
<dbReference type="PANTHER" id="PTHR14336">
    <property type="entry name" value="TANDEM PH DOMAIN CONTAINING PROTEIN"/>
    <property type="match status" value="1"/>
</dbReference>
<name>A0AB34IMD9_PRYPA</name>
<dbReference type="PROSITE" id="PS50003">
    <property type="entry name" value="PH_DOMAIN"/>
    <property type="match status" value="1"/>
</dbReference>
<organism evidence="3 4">
    <name type="scientific">Prymnesium parvum</name>
    <name type="common">Toxic golden alga</name>
    <dbReference type="NCBI Taxonomy" id="97485"/>
    <lineage>
        <taxon>Eukaryota</taxon>
        <taxon>Haptista</taxon>
        <taxon>Haptophyta</taxon>
        <taxon>Prymnesiophyceae</taxon>
        <taxon>Prymnesiales</taxon>
        <taxon>Prymnesiaceae</taxon>
        <taxon>Prymnesium</taxon>
    </lineage>
</organism>
<accession>A0AB34IMD9</accession>
<feature type="region of interest" description="Disordered" evidence="1">
    <location>
        <begin position="235"/>
        <end position="270"/>
    </location>
</feature>
<dbReference type="Proteomes" id="UP001515480">
    <property type="component" value="Unassembled WGS sequence"/>
</dbReference>
<evidence type="ECO:0000256" key="1">
    <source>
        <dbReference type="SAM" id="MobiDB-lite"/>
    </source>
</evidence>
<dbReference type="AlphaFoldDB" id="A0AB34IMD9"/>
<dbReference type="InterPro" id="IPR051707">
    <property type="entry name" value="PI-Interact_SigTrans_Reg"/>
</dbReference>
<protein>
    <recommendedName>
        <fullName evidence="2">PH domain-containing protein</fullName>
    </recommendedName>
</protein>
<reference evidence="3 4" key="1">
    <citation type="journal article" date="2024" name="Science">
        <title>Giant polyketide synthase enzymes in the biosynthesis of giant marine polyether toxins.</title>
        <authorList>
            <person name="Fallon T.R."/>
            <person name="Shende V.V."/>
            <person name="Wierzbicki I.H."/>
            <person name="Pendleton A.L."/>
            <person name="Watervoot N.F."/>
            <person name="Auber R.P."/>
            <person name="Gonzalez D.J."/>
            <person name="Wisecaver J.H."/>
            <person name="Moore B.S."/>
        </authorList>
    </citation>
    <scope>NUCLEOTIDE SEQUENCE [LARGE SCALE GENOMIC DNA]</scope>
    <source>
        <strain evidence="3 4">12B1</strain>
    </source>
</reference>
<dbReference type="InterPro" id="IPR011993">
    <property type="entry name" value="PH-like_dom_sf"/>
</dbReference>
<dbReference type="Pfam" id="PF00169">
    <property type="entry name" value="PH"/>
    <property type="match status" value="1"/>
</dbReference>
<dbReference type="EMBL" id="JBGBPQ010000023">
    <property type="protein sequence ID" value="KAL1500511.1"/>
    <property type="molecule type" value="Genomic_DNA"/>
</dbReference>
<evidence type="ECO:0000259" key="2">
    <source>
        <dbReference type="PROSITE" id="PS50003"/>
    </source>
</evidence>
<dbReference type="InterPro" id="IPR001849">
    <property type="entry name" value="PH_domain"/>
</dbReference>
<evidence type="ECO:0000313" key="4">
    <source>
        <dbReference type="Proteomes" id="UP001515480"/>
    </source>
</evidence>
<dbReference type="Gene3D" id="2.30.29.30">
    <property type="entry name" value="Pleckstrin-homology domain (PH domain)/Phosphotyrosine-binding domain (PTB)"/>
    <property type="match status" value="1"/>
</dbReference>
<gene>
    <name evidence="3" type="ORF">AB1Y20_013167</name>
</gene>
<dbReference type="SMART" id="SM00233">
    <property type="entry name" value="PH"/>
    <property type="match status" value="1"/>
</dbReference>
<sequence>MLSRARGGATPGTGKSVGVPLPSFFGDSFRESDPSTSENADDGSEPKLESEGVASIDLSRTGPLAPQVLKQGFLHKAGRHGQLIWRGRWFVLESDVLCYYTSEKEVGEGKKPKPKGVISLHGSFVQKGKDPLSFKLLTPKRTYAFRADSNLEAQAEAEGSSQTSGARGFRAMGATNRFNASASEPPRPELCGGDEGKAMPGELREFVPVGEGFAVGAVSRSPSSSTTKSVTLATAAKMMGPTKGKDGSGGLTKIRTAESERSGSQISTRL</sequence>
<keyword evidence="4" id="KW-1185">Reference proteome</keyword>
<evidence type="ECO:0000313" key="3">
    <source>
        <dbReference type="EMBL" id="KAL1500511.1"/>
    </source>
</evidence>
<feature type="region of interest" description="Disordered" evidence="1">
    <location>
        <begin position="1"/>
        <end position="51"/>
    </location>
</feature>
<proteinExistence type="predicted"/>